<keyword evidence="3" id="KW-1185">Reference proteome</keyword>
<evidence type="ECO:0000313" key="3">
    <source>
        <dbReference type="Proteomes" id="UP000640274"/>
    </source>
</evidence>
<dbReference type="Proteomes" id="UP000640274">
    <property type="component" value="Unassembled WGS sequence"/>
</dbReference>
<proteinExistence type="predicted"/>
<keyword evidence="1" id="KW-0812">Transmembrane</keyword>
<accession>A0A934MU36</accession>
<name>A0A934MU36_9BACL</name>
<gene>
    <name evidence="2" type="ORF">JFN88_05050</name>
</gene>
<dbReference type="RefSeq" id="WP_199018241.1">
    <property type="nucleotide sequence ID" value="NZ_JAELUP010000013.1"/>
</dbReference>
<comment type="caution">
    <text evidence="2">The sequence shown here is derived from an EMBL/GenBank/DDBJ whole genome shotgun (WGS) entry which is preliminary data.</text>
</comment>
<reference evidence="2" key="1">
    <citation type="submission" date="2020-12" db="EMBL/GenBank/DDBJ databases">
        <authorList>
            <person name="Huq M.A."/>
        </authorList>
    </citation>
    <scope>NUCLEOTIDE SEQUENCE</scope>
    <source>
        <strain evidence="2">MAHUQ-46</strain>
    </source>
</reference>
<feature type="transmembrane region" description="Helical" evidence="1">
    <location>
        <begin position="16"/>
        <end position="34"/>
    </location>
</feature>
<feature type="transmembrane region" description="Helical" evidence="1">
    <location>
        <begin position="78"/>
        <end position="104"/>
    </location>
</feature>
<protein>
    <submittedName>
        <fullName evidence="2">Uncharacterized protein</fullName>
    </submittedName>
</protein>
<feature type="transmembrane region" description="Helical" evidence="1">
    <location>
        <begin position="125"/>
        <end position="145"/>
    </location>
</feature>
<dbReference type="AlphaFoldDB" id="A0A934MU36"/>
<keyword evidence="1" id="KW-0472">Membrane</keyword>
<feature type="transmembrane region" description="Helical" evidence="1">
    <location>
        <begin position="207"/>
        <end position="228"/>
    </location>
</feature>
<dbReference type="EMBL" id="JAELUP010000013">
    <property type="protein sequence ID" value="MBJ6360687.1"/>
    <property type="molecule type" value="Genomic_DNA"/>
</dbReference>
<feature type="transmembrane region" description="Helical" evidence="1">
    <location>
        <begin position="234"/>
        <end position="254"/>
    </location>
</feature>
<feature type="transmembrane region" description="Helical" evidence="1">
    <location>
        <begin position="165"/>
        <end position="186"/>
    </location>
</feature>
<sequence>MKQHLLQGWKLSTKHFPIVILLFLYQLLWGFFLYRSVSDIVVPLLKRYPDTMPTDSAVKLFLMEAQFRLVKTDLIEPYLWMLGALFISRMLLTPFIHAGLLYSIHHTQDERGTHFLRGIRQAWKPVFALYLIEMLLLLAPAWHLLPKGSQLLYSSGSLEQLLLNLLPYAAAWIAWGGLLHLLFRAVQFGVVAKAGVWKSMTASLRCLVPLAGISIILLAISLGVGLAVSAVSLIWAGLFALILHQSLYLVRALLKVWTLACQYRVWQGRHSQSD</sequence>
<evidence type="ECO:0000313" key="2">
    <source>
        <dbReference type="EMBL" id="MBJ6360687.1"/>
    </source>
</evidence>
<keyword evidence="1" id="KW-1133">Transmembrane helix</keyword>
<organism evidence="2 3">
    <name type="scientific">Paenibacillus roseus</name>
    <dbReference type="NCBI Taxonomy" id="2798579"/>
    <lineage>
        <taxon>Bacteria</taxon>
        <taxon>Bacillati</taxon>
        <taxon>Bacillota</taxon>
        <taxon>Bacilli</taxon>
        <taxon>Bacillales</taxon>
        <taxon>Paenibacillaceae</taxon>
        <taxon>Paenibacillus</taxon>
    </lineage>
</organism>
<evidence type="ECO:0000256" key="1">
    <source>
        <dbReference type="SAM" id="Phobius"/>
    </source>
</evidence>